<dbReference type="PANTHER" id="PTHR12970">
    <property type="entry name" value="PROTEASOME ASSEMBLY CHAPERONE 2"/>
    <property type="match status" value="1"/>
</dbReference>
<dbReference type="GO" id="GO:0043248">
    <property type="term" value="P:proteasome assembly"/>
    <property type="evidence" value="ECO:0007669"/>
    <property type="project" value="TreeGrafter"/>
</dbReference>
<feature type="non-terminal residue" evidence="1">
    <location>
        <position position="116"/>
    </location>
</feature>
<dbReference type="Gene3D" id="3.40.50.10900">
    <property type="entry name" value="PAC-like subunit"/>
    <property type="match status" value="1"/>
</dbReference>
<dbReference type="Proteomes" id="UP001233999">
    <property type="component" value="Unassembled WGS sequence"/>
</dbReference>
<proteinExistence type="predicted"/>
<accession>A0AAD7Z6M4</accession>
<dbReference type="InterPro" id="IPR016562">
    <property type="entry name" value="Proteasome_assmbl_chp_2_euk"/>
</dbReference>
<comment type="caution">
    <text evidence="1">The sequence shown here is derived from an EMBL/GenBank/DDBJ whole genome shotgun (WGS) entry which is preliminary data.</text>
</comment>
<dbReference type="InterPro" id="IPR038389">
    <property type="entry name" value="PSMG2_sf"/>
</dbReference>
<keyword evidence="2" id="KW-1185">Reference proteome</keyword>
<dbReference type="GO" id="GO:0005829">
    <property type="term" value="C:cytosol"/>
    <property type="evidence" value="ECO:0007669"/>
    <property type="project" value="TreeGrafter"/>
</dbReference>
<reference evidence="1" key="1">
    <citation type="journal article" date="2023" name="IScience">
        <title>Live-bearing cockroach genome reveals convergent evolutionary mechanisms linked to viviparity in insects and beyond.</title>
        <authorList>
            <person name="Fouks B."/>
            <person name="Harrison M.C."/>
            <person name="Mikhailova A.A."/>
            <person name="Marchal E."/>
            <person name="English S."/>
            <person name="Carruthers M."/>
            <person name="Jennings E.C."/>
            <person name="Chiamaka E.L."/>
            <person name="Frigard R.A."/>
            <person name="Pippel M."/>
            <person name="Attardo G.M."/>
            <person name="Benoit J.B."/>
            <person name="Bornberg-Bauer E."/>
            <person name="Tobe S.S."/>
        </authorList>
    </citation>
    <scope>NUCLEOTIDE SEQUENCE</scope>
    <source>
        <strain evidence="1">Stay&amp;Tobe</strain>
    </source>
</reference>
<dbReference type="PANTHER" id="PTHR12970:SF1">
    <property type="entry name" value="PROTEASOME ASSEMBLY CHAPERONE 2"/>
    <property type="match status" value="1"/>
</dbReference>
<dbReference type="GO" id="GO:0005634">
    <property type="term" value="C:nucleus"/>
    <property type="evidence" value="ECO:0007669"/>
    <property type="project" value="TreeGrafter"/>
</dbReference>
<reference evidence="1" key="2">
    <citation type="submission" date="2023-05" db="EMBL/GenBank/DDBJ databases">
        <authorList>
            <person name="Fouks B."/>
        </authorList>
    </citation>
    <scope>NUCLEOTIDE SEQUENCE</scope>
    <source>
        <strain evidence="1">Stay&amp;Tobe</strain>
        <tissue evidence="1">Testes</tissue>
    </source>
</reference>
<dbReference type="EMBL" id="JASPKZ010010253">
    <property type="protein sequence ID" value="KAJ9574899.1"/>
    <property type="molecule type" value="Genomic_DNA"/>
</dbReference>
<dbReference type="AlphaFoldDB" id="A0AAD7Z6M4"/>
<gene>
    <name evidence="1" type="ORF">L9F63_007918</name>
</gene>
<sequence>IRSPIMQETSNDFVCELVKWIKENGICKVVILTGVFDYTSFGPEIGVGALKLIVPSTVPEECDQLEQVASSVNHVSVVRWNNNDKIKIHGGGISKRLFTQCISKGISAVFSDEVLF</sequence>
<protein>
    <submittedName>
        <fullName evidence="1">Uncharacterized protein</fullName>
    </submittedName>
</protein>
<evidence type="ECO:0000313" key="2">
    <source>
        <dbReference type="Proteomes" id="UP001233999"/>
    </source>
</evidence>
<evidence type="ECO:0000313" key="1">
    <source>
        <dbReference type="EMBL" id="KAJ9574899.1"/>
    </source>
</evidence>
<name>A0AAD7Z6M4_DIPPU</name>
<organism evidence="1 2">
    <name type="scientific">Diploptera punctata</name>
    <name type="common">Pacific beetle cockroach</name>
    <dbReference type="NCBI Taxonomy" id="6984"/>
    <lineage>
        <taxon>Eukaryota</taxon>
        <taxon>Metazoa</taxon>
        <taxon>Ecdysozoa</taxon>
        <taxon>Arthropoda</taxon>
        <taxon>Hexapoda</taxon>
        <taxon>Insecta</taxon>
        <taxon>Pterygota</taxon>
        <taxon>Neoptera</taxon>
        <taxon>Polyneoptera</taxon>
        <taxon>Dictyoptera</taxon>
        <taxon>Blattodea</taxon>
        <taxon>Blaberoidea</taxon>
        <taxon>Blaberidae</taxon>
        <taxon>Diplopterinae</taxon>
        <taxon>Diploptera</taxon>
    </lineage>
</organism>